<sequence>MTIQILHYEFLGPIKISEWGPPMDKVIYIIFNQDKSGFIPLYVGESDKTEQNDFFTQNDNFKCWIQHAGSEDNLHLSILPLWESEEPERKRIVEKIISKYRPLCQIE</sequence>
<proteinExistence type="predicted"/>
<name>A0A075GPB0_9ARCH</name>
<dbReference type="EMBL" id="KF900692">
    <property type="protein sequence ID" value="AIF03867.1"/>
    <property type="molecule type" value="Genomic_DNA"/>
</dbReference>
<organism evidence="1">
    <name type="scientific">uncultured marine thaumarchaeote KM3_16_C10</name>
    <dbReference type="NCBI Taxonomy" id="1456042"/>
    <lineage>
        <taxon>Archaea</taxon>
        <taxon>Nitrososphaerota</taxon>
        <taxon>environmental samples</taxon>
    </lineage>
</organism>
<accession>A0A075GPB0</accession>
<dbReference type="AlphaFoldDB" id="A0A075GPB0"/>
<evidence type="ECO:0000313" key="1">
    <source>
        <dbReference type="EMBL" id="AIF03867.1"/>
    </source>
</evidence>
<reference evidence="1" key="1">
    <citation type="journal article" date="2014" name="Genome Biol. Evol.">
        <title>Pangenome evidence for extensive interdomain horizontal transfer affecting lineage core and shell genes in uncultured planktonic thaumarchaeota and euryarchaeota.</title>
        <authorList>
            <person name="Deschamps P."/>
            <person name="Zivanovic Y."/>
            <person name="Moreira D."/>
            <person name="Rodriguez-Valera F."/>
            <person name="Lopez-Garcia P."/>
        </authorList>
    </citation>
    <scope>NUCLEOTIDE SEQUENCE</scope>
</reference>
<protein>
    <submittedName>
        <fullName evidence="1">Uncharacterized protein</fullName>
    </submittedName>
</protein>